<dbReference type="Gene3D" id="3.40.140.10">
    <property type="entry name" value="Cytidine Deaminase, domain 2"/>
    <property type="match status" value="1"/>
</dbReference>
<evidence type="ECO:0000259" key="1">
    <source>
        <dbReference type="PROSITE" id="PS51747"/>
    </source>
</evidence>
<name>A0A918C7C0_9ACTN</name>
<reference evidence="2" key="1">
    <citation type="journal article" date="2014" name="Int. J. Syst. Evol. Microbiol.">
        <title>Complete genome sequence of Corynebacterium casei LMG S-19264T (=DSM 44701T), isolated from a smear-ripened cheese.</title>
        <authorList>
            <consortium name="US DOE Joint Genome Institute (JGI-PGF)"/>
            <person name="Walter F."/>
            <person name="Albersmeier A."/>
            <person name="Kalinowski J."/>
            <person name="Ruckert C."/>
        </authorList>
    </citation>
    <scope>NUCLEOTIDE SEQUENCE</scope>
    <source>
        <strain evidence="2">JCM 4346</strain>
    </source>
</reference>
<dbReference type="AlphaFoldDB" id="A0A918C7C0"/>
<keyword evidence="3" id="KW-1185">Reference proteome</keyword>
<protein>
    <submittedName>
        <fullName evidence="2">tRNA-specific adenosine deaminase</fullName>
    </submittedName>
</protein>
<dbReference type="PANTHER" id="PTHR11079">
    <property type="entry name" value="CYTOSINE DEAMINASE FAMILY MEMBER"/>
    <property type="match status" value="1"/>
</dbReference>
<proteinExistence type="predicted"/>
<evidence type="ECO:0000313" key="2">
    <source>
        <dbReference type="EMBL" id="GGR08424.1"/>
    </source>
</evidence>
<dbReference type="GO" id="GO:0003824">
    <property type="term" value="F:catalytic activity"/>
    <property type="evidence" value="ECO:0007669"/>
    <property type="project" value="InterPro"/>
</dbReference>
<gene>
    <name evidence="2" type="primary">mesJ</name>
    <name evidence="2" type="ORF">GCM10010251_25040</name>
</gene>
<organism evidence="2 3">
    <name type="scientific">Streptomyces aurantiogriseus</name>
    <dbReference type="NCBI Taxonomy" id="66870"/>
    <lineage>
        <taxon>Bacteria</taxon>
        <taxon>Bacillati</taxon>
        <taxon>Actinomycetota</taxon>
        <taxon>Actinomycetes</taxon>
        <taxon>Kitasatosporales</taxon>
        <taxon>Streptomycetaceae</taxon>
        <taxon>Streptomyces</taxon>
    </lineage>
</organism>
<dbReference type="EMBL" id="BMSX01000005">
    <property type="protein sequence ID" value="GGR08424.1"/>
    <property type="molecule type" value="Genomic_DNA"/>
</dbReference>
<feature type="domain" description="CMP/dCMP-type deaminase" evidence="1">
    <location>
        <begin position="1"/>
        <end position="119"/>
    </location>
</feature>
<dbReference type="RefSeq" id="WP_229910937.1">
    <property type="nucleotide sequence ID" value="NZ_BMSX01000005.1"/>
</dbReference>
<dbReference type="SUPFAM" id="SSF53927">
    <property type="entry name" value="Cytidine deaminase-like"/>
    <property type="match status" value="1"/>
</dbReference>
<sequence>MTPQQLVGLAIEVAEEGLTAGELPIGAVVAMGGEVVGRAYTQEQTPDRRLIHADLLAMIDADQRLGWRERSDPLVLAVTLEPCLMCLGAALAMGVSEVWFGLESPSDGAANVGAVWQPLRPREEFTRVPTIAGGILRRQCRDQFERYADVAENPGMRRWASELASLPDQ</sequence>
<dbReference type="CDD" id="cd01285">
    <property type="entry name" value="nucleoside_deaminase"/>
    <property type="match status" value="1"/>
</dbReference>
<dbReference type="InterPro" id="IPR002125">
    <property type="entry name" value="CMP_dCMP_dom"/>
</dbReference>
<dbReference type="InterPro" id="IPR016193">
    <property type="entry name" value="Cytidine_deaminase-like"/>
</dbReference>
<evidence type="ECO:0000313" key="3">
    <source>
        <dbReference type="Proteomes" id="UP000658320"/>
    </source>
</evidence>
<dbReference type="PROSITE" id="PS51747">
    <property type="entry name" value="CYT_DCMP_DEAMINASES_2"/>
    <property type="match status" value="1"/>
</dbReference>
<dbReference type="Pfam" id="PF00383">
    <property type="entry name" value="dCMP_cyt_deam_1"/>
    <property type="match status" value="1"/>
</dbReference>
<reference evidence="2" key="2">
    <citation type="submission" date="2020-09" db="EMBL/GenBank/DDBJ databases">
        <authorList>
            <person name="Sun Q."/>
            <person name="Ohkuma M."/>
        </authorList>
    </citation>
    <scope>NUCLEOTIDE SEQUENCE</scope>
    <source>
        <strain evidence="2">JCM 4346</strain>
    </source>
</reference>
<dbReference type="PANTHER" id="PTHR11079:SF179">
    <property type="entry name" value="TRNA(ADENINE(34)) DEAMINASE, CHLOROPLASTIC"/>
    <property type="match status" value="1"/>
</dbReference>
<accession>A0A918C7C0</accession>
<dbReference type="Proteomes" id="UP000658320">
    <property type="component" value="Unassembled WGS sequence"/>
</dbReference>
<comment type="caution">
    <text evidence="2">The sequence shown here is derived from an EMBL/GenBank/DDBJ whole genome shotgun (WGS) entry which is preliminary data.</text>
</comment>